<comment type="caution">
    <text evidence="2">The sequence shown here is derived from an EMBL/GenBank/DDBJ whole genome shotgun (WGS) entry which is preliminary data.</text>
</comment>
<organism evidence="2 3">
    <name type="scientific">Saguinus oedipus</name>
    <name type="common">Cotton-top tamarin</name>
    <name type="synonym">Oedipomidas oedipus</name>
    <dbReference type="NCBI Taxonomy" id="9490"/>
    <lineage>
        <taxon>Eukaryota</taxon>
        <taxon>Metazoa</taxon>
        <taxon>Chordata</taxon>
        <taxon>Craniata</taxon>
        <taxon>Vertebrata</taxon>
        <taxon>Euteleostomi</taxon>
        <taxon>Mammalia</taxon>
        <taxon>Eutheria</taxon>
        <taxon>Euarchontoglires</taxon>
        <taxon>Primates</taxon>
        <taxon>Haplorrhini</taxon>
        <taxon>Platyrrhini</taxon>
        <taxon>Cebidae</taxon>
        <taxon>Callitrichinae</taxon>
        <taxon>Saguinus</taxon>
    </lineage>
</organism>
<gene>
    <name evidence="2" type="ORF">P7K49_014003</name>
</gene>
<evidence type="ECO:0000313" key="3">
    <source>
        <dbReference type="Proteomes" id="UP001266305"/>
    </source>
</evidence>
<sequence>MSDLQSMLHTSSLTSGHSVHSSINQKGDDTKGPHSFTFYHIAEYGLHKANEEELCWNHQKELLYSLCSENGLAQKQRTPRRRYQQPKMLSSPEDTMYYNQLN</sequence>
<dbReference type="Proteomes" id="UP001266305">
    <property type="component" value="Unassembled WGS sequence"/>
</dbReference>
<name>A0ABQ9VHN0_SAGOE</name>
<keyword evidence="3" id="KW-1185">Reference proteome</keyword>
<evidence type="ECO:0000256" key="1">
    <source>
        <dbReference type="SAM" id="MobiDB-lite"/>
    </source>
</evidence>
<reference evidence="2 3" key="1">
    <citation type="submission" date="2023-05" db="EMBL/GenBank/DDBJ databases">
        <title>B98-5 Cell Line De Novo Hybrid Assembly: An Optical Mapping Approach.</title>
        <authorList>
            <person name="Kananen K."/>
            <person name="Auerbach J.A."/>
            <person name="Kautto E."/>
            <person name="Blachly J.S."/>
        </authorList>
    </citation>
    <scope>NUCLEOTIDE SEQUENCE [LARGE SCALE GENOMIC DNA]</scope>
    <source>
        <strain evidence="2">B95-8</strain>
        <tissue evidence="2">Cell line</tissue>
    </source>
</reference>
<dbReference type="EMBL" id="JASSZA010000006">
    <property type="protein sequence ID" value="KAK2108838.1"/>
    <property type="molecule type" value="Genomic_DNA"/>
</dbReference>
<feature type="non-terminal residue" evidence="2">
    <location>
        <position position="102"/>
    </location>
</feature>
<proteinExistence type="predicted"/>
<feature type="region of interest" description="Disordered" evidence="1">
    <location>
        <begin position="74"/>
        <end position="102"/>
    </location>
</feature>
<feature type="compositionally biased region" description="Low complexity" evidence="1">
    <location>
        <begin position="1"/>
        <end position="22"/>
    </location>
</feature>
<accession>A0ABQ9VHN0</accession>
<evidence type="ECO:0000313" key="2">
    <source>
        <dbReference type="EMBL" id="KAK2108838.1"/>
    </source>
</evidence>
<feature type="region of interest" description="Disordered" evidence="1">
    <location>
        <begin position="1"/>
        <end position="30"/>
    </location>
</feature>
<protein>
    <submittedName>
        <fullName evidence="2">Uncharacterized protein</fullName>
    </submittedName>
</protein>